<accession>A0A240U1Y4</accession>
<sequence length="201" mass="22332">MATGAVATLAQTTRTTMEFRLIYEGPLHGQGAKSSHKWEIRRALHPQLQRLWQERPLKEAASRLLAHPAPPDRVSVIVEKGGLLFAPLVTQRLDLYAELSVLLFRQQPRGTLITDGGDIDNRLKTLLDGLRVPRGAMEGRAELPQEPAPLPFFCLLEDDSLVTKVSVESEQLLRPAKPDEVVAIISVHVKKTVLSHDNMSL</sequence>
<dbReference type="AlphaFoldDB" id="A0A240U1Y4"/>
<dbReference type="Proteomes" id="UP000194432">
    <property type="component" value="Chromosome 1"/>
</dbReference>
<evidence type="ECO:0000313" key="2">
    <source>
        <dbReference type="Proteomes" id="UP000194432"/>
    </source>
</evidence>
<dbReference type="EMBL" id="CP021361">
    <property type="protein sequence ID" value="ART51417.1"/>
    <property type="molecule type" value="Genomic_DNA"/>
</dbReference>
<name>A0A240U1Y4_9BURK</name>
<gene>
    <name evidence="1" type="ORF">CBP34_06700</name>
</gene>
<reference evidence="1 2" key="1">
    <citation type="submission" date="2017-05" db="EMBL/GenBank/DDBJ databases">
        <title>Polyphasic characterization of four soil-derived phenanthrene-degrading Acidovorax strains and proposal of Acidovorax phenanthrenivorans sp. nov.</title>
        <authorList>
            <person name="Singleton D.R."/>
            <person name="Lee J."/>
            <person name="Dickey A.N."/>
            <person name="Stroud A."/>
            <person name="Scholl E.H."/>
            <person name="Wright F.A."/>
            <person name="Aitken M.D."/>
        </authorList>
    </citation>
    <scope>NUCLEOTIDE SEQUENCE [LARGE SCALE GENOMIC DNA]</scope>
    <source>
        <strain evidence="1">NA3</strain>
    </source>
</reference>
<organism evidence="1 2">
    <name type="scientific">Acidovorax carolinensis</name>
    <dbReference type="NCBI Taxonomy" id="553814"/>
    <lineage>
        <taxon>Bacteria</taxon>
        <taxon>Pseudomonadati</taxon>
        <taxon>Pseudomonadota</taxon>
        <taxon>Betaproteobacteria</taxon>
        <taxon>Burkholderiales</taxon>
        <taxon>Comamonadaceae</taxon>
        <taxon>Acidovorax</taxon>
    </lineage>
</organism>
<proteinExistence type="predicted"/>
<dbReference type="KEGG" id="acin:CBP34_06700"/>
<evidence type="ECO:0000313" key="1">
    <source>
        <dbReference type="EMBL" id="ART51417.1"/>
    </source>
</evidence>
<keyword evidence="2" id="KW-1185">Reference proteome</keyword>
<protein>
    <submittedName>
        <fullName evidence="1">Uncharacterized protein</fullName>
    </submittedName>
</protein>